<dbReference type="EMBL" id="CP031039">
    <property type="protein sequence ID" value="QDZ21964.1"/>
    <property type="molecule type" value="Genomic_DNA"/>
</dbReference>
<evidence type="ECO:0000256" key="2">
    <source>
        <dbReference type="SAM" id="Phobius"/>
    </source>
</evidence>
<proteinExistence type="predicted"/>
<evidence type="ECO:0000313" key="3">
    <source>
        <dbReference type="EMBL" id="QDZ21964.1"/>
    </source>
</evidence>
<reference evidence="3 4" key="1">
    <citation type="submission" date="2018-07" db="EMBL/GenBank/DDBJ databases">
        <title>The complete nuclear genome of the prasinophyte Chloropicon primus (CCMP1205).</title>
        <authorList>
            <person name="Pombert J.-F."/>
            <person name="Otis C."/>
            <person name="Turmel M."/>
            <person name="Lemieux C."/>
        </authorList>
    </citation>
    <scope>NUCLEOTIDE SEQUENCE [LARGE SCALE GENOMIC DNA]</scope>
    <source>
        <strain evidence="3 4">CCMP1205</strain>
    </source>
</reference>
<dbReference type="AlphaFoldDB" id="A0A5B8MPI9"/>
<dbReference type="Proteomes" id="UP000316726">
    <property type="component" value="Chromosome 6"/>
</dbReference>
<accession>A0A5B8MPI9</accession>
<feature type="transmembrane region" description="Helical" evidence="2">
    <location>
        <begin position="43"/>
        <end position="63"/>
    </location>
</feature>
<keyword evidence="2" id="KW-0812">Transmembrane</keyword>
<keyword evidence="4" id="KW-1185">Reference proteome</keyword>
<name>A0A5B8MPI9_9CHLO</name>
<protein>
    <submittedName>
        <fullName evidence="3">Uncharacterized protein</fullName>
    </submittedName>
</protein>
<evidence type="ECO:0000313" key="4">
    <source>
        <dbReference type="Proteomes" id="UP000316726"/>
    </source>
</evidence>
<evidence type="ECO:0000256" key="1">
    <source>
        <dbReference type="SAM" id="MobiDB-lite"/>
    </source>
</evidence>
<organism evidence="3 4">
    <name type="scientific">Chloropicon primus</name>
    <dbReference type="NCBI Taxonomy" id="1764295"/>
    <lineage>
        <taxon>Eukaryota</taxon>
        <taxon>Viridiplantae</taxon>
        <taxon>Chlorophyta</taxon>
        <taxon>Chloropicophyceae</taxon>
        <taxon>Chloropicales</taxon>
        <taxon>Chloropicaceae</taxon>
        <taxon>Chloropicon</taxon>
    </lineage>
</organism>
<feature type="region of interest" description="Disordered" evidence="1">
    <location>
        <begin position="127"/>
        <end position="146"/>
    </location>
</feature>
<sequence length="452" mass="49024">MEKRSTRGKGPPGGPAGRGYKGYVLMDRLSRASLNNGRRPAKLMYVATALLLSACLVLVLQSLRGLPASGDEPPGRIRTLSVGGSAGHPKEVEAQWSRAPSDGSAKPGAAGWSNGSLISPSGDTYDVLSRGSSGVPERQFPGISSEGGESKGYDIVVLTSMNDVKGKQNSNLLLCNCLWSIVATTKPERVSVIWNGAKSERDFEIIREFTVQCNAATAPNVVHLMEPSNWSWKPSEPNTRAGPAFLSALRTQRGRKAHTVFLEGDTEVLPGFEDKVRHWINCMGDDKLVKLYQASDFEATDTTLGSVIPREQLGEYMDLEESKNRGLVQGGLQTVMPLVNKQYKGCLEDTLVGGVGTWFNRGSQSMLFGPGFLERFLKNAESKKEVENGDMEIGYFCVWHPKDCFMTRVSLVQHLGLSSFLFGNGKSNSRFHHAQGIPLAVGTIVNNTAAAL</sequence>
<keyword evidence="2" id="KW-1133">Transmembrane helix</keyword>
<gene>
    <name evidence="3" type="ORF">A3770_06p44820</name>
</gene>
<feature type="region of interest" description="Disordered" evidence="1">
    <location>
        <begin position="1"/>
        <end position="21"/>
    </location>
</feature>
<feature type="region of interest" description="Disordered" evidence="1">
    <location>
        <begin position="68"/>
        <end position="90"/>
    </location>
</feature>
<keyword evidence="2" id="KW-0472">Membrane</keyword>